<sequence length="114" mass="13473">MLFMMLFLVEKNAGCSCSYCEDIALVIGNDKENNSSNENLIMREDFDRDGSRTICARDRDHEDQTFPSICHMMCYNRCPEFHRKNDNGIDRVFIYKTNYYKLHDGPCPKRMKKI</sequence>
<comment type="caution">
    <text evidence="2">The sequence shown here is derived from an EMBL/GenBank/DDBJ whole genome shotgun (WGS) entry which is preliminary data.</text>
</comment>
<accession>A0A835CS55</accession>
<feature type="chain" id="PRO_5032356139" description="Secreted protein" evidence="1">
    <location>
        <begin position="18"/>
        <end position="114"/>
    </location>
</feature>
<dbReference type="EMBL" id="JACMRX010000002">
    <property type="protein sequence ID" value="KAF7994619.1"/>
    <property type="molecule type" value="Genomic_DNA"/>
</dbReference>
<evidence type="ECO:0000313" key="3">
    <source>
        <dbReference type="Proteomes" id="UP000639338"/>
    </source>
</evidence>
<evidence type="ECO:0008006" key="4">
    <source>
        <dbReference type="Google" id="ProtNLM"/>
    </source>
</evidence>
<feature type="signal peptide" evidence="1">
    <location>
        <begin position="1"/>
        <end position="17"/>
    </location>
</feature>
<reference evidence="2 3" key="1">
    <citation type="submission" date="2020-08" db="EMBL/GenBank/DDBJ databases">
        <title>Aphidius gifuensis genome sequencing and assembly.</title>
        <authorList>
            <person name="Du Z."/>
        </authorList>
    </citation>
    <scope>NUCLEOTIDE SEQUENCE [LARGE SCALE GENOMIC DNA]</scope>
    <source>
        <strain evidence="2">YNYX2018</strain>
        <tissue evidence="2">Adults</tissue>
    </source>
</reference>
<evidence type="ECO:0000313" key="2">
    <source>
        <dbReference type="EMBL" id="KAF7994619.1"/>
    </source>
</evidence>
<keyword evidence="3" id="KW-1185">Reference proteome</keyword>
<keyword evidence="1" id="KW-0732">Signal</keyword>
<proteinExistence type="predicted"/>
<organism evidence="2 3">
    <name type="scientific">Aphidius gifuensis</name>
    <name type="common">Parasitoid wasp</name>
    <dbReference type="NCBI Taxonomy" id="684658"/>
    <lineage>
        <taxon>Eukaryota</taxon>
        <taxon>Metazoa</taxon>
        <taxon>Ecdysozoa</taxon>
        <taxon>Arthropoda</taxon>
        <taxon>Hexapoda</taxon>
        <taxon>Insecta</taxon>
        <taxon>Pterygota</taxon>
        <taxon>Neoptera</taxon>
        <taxon>Endopterygota</taxon>
        <taxon>Hymenoptera</taxon>
        <taxon>Apocrita</taxon>
        <taxon>Ichneumonoidea</taxon>
        <taxon>Braconidae</taxon>
        <taxon>Aphidiinae</taxon>
        <taxon>Aphidius</taxon>
    </lineage>
</organism>
<gene>
    <name evidence="2" type="ORF">HCN44_004091</name>
</gene>
<protein>
    <recommendedName>
        <fullName evidence="4">Secreted protein</fullName>
    </recommendedName>
</protein>
<name>A0A835CS55_APHGI</name>
<dbReference type="AlphaFoldDB" id="A0A835CS55"/>
<evidence type="ECO:0000256" key="1">
    <source>
        <dbReference type="SAM" id="SignalP"/>
    </source>
</evidence>
<dbReference type="Proteomes" id="UP000639338">
    <property type="component" value="Unassembled WGS sequence"/>
</dbReference>
<dbReference type="OrthoDB" id="7611138at2759"/>